<dbReference type="CDD" id="cd04678">
    <property type="entry name" value="NUDIX_MTH2_Nudt15"/>
    <property type="match status" value="1"/>
</dbReference>
<dbReference type="Pfam" id="PF00293">
    <property type="entry name" value="NUDIX"/>
    <property type="match status" value="1"/>
</dbReference>
<name>A0AAW4J5B4_ACIHA</name>
<dbReference type="PROSITE" id="PS51462">
    <property type="entry name" value="NUDIX"/>
    <property type="match status" value="1"/>
</dbReference>
<dbReference type="Proteomes" id="UP000670925">
    <property type="component" value="Unassembled WGS sequence"/>
</dbReference>
<evidence type="ECO:0000313" key="3">
    <source>
        <dbReference type="EMBL" id="MBO3658082.1"/>
    </source>
</evidence>
<dbReference type="PRINTS" id="PR00502">
    <property type="entry name" value="NUDIXFAMILY"/>
</dbReference>
<reference evidence="3" key="1">
    <citation type="submission" date="2021-03" db="EMBL/GenBank/DDBJ databases">
        <title>Acinetobacter spp. whole-genome sequenced from Terengganu.</title>
        <authorList>
            <person name="Mohd Rani F."/>
        </authorList>
    </citation>
    <scope>NUCLEOTIDE SEQUENCE</scope>
    <source>
        <strain evidence="3">AC1502</strain>
    </source>
</reference>
<sequence>MKEALNLPPIIGVGVMILDENEKVLLGLRTKSSEVSSWCFPGGKIDIHESLEQSAVRETFEETGLELDLNGMQVFTMFLDRTTPYTNMTVGLIFKLNDTLLKEFVKIKEPDIFKKWDWFSLSDLPSNLFPETEAMLTIWRNERLPPQWVTYQISSC</sequence>
<dbReference type="InterPro" id="IPR015797">
    <property type="entry name" value="NUDIX_hydrolase-like_dom_sf"/>
</dbReference>
<organism evidence="3 4">
    <name type="scientific">Acinetobacter haemolyticus</name>
    <dbReference type="NCBI Taxonomy" id="29430"/>
    <lineage>
        <taxon>Bacteria</taxon>
        <taxon>Pseudomonadati</taxon>
        <taxon>Pseudomonadota</taxon>
        <taxon>Gammaproteobacteria</taxon>
        <taxon>Moraxellales</taxon>
        <taxon>Moraxellaceae</taxon>
        <taxon>Acinetobacter</taxon>
    </lineage>
</organism>
<protein>
    <submittedName>
        <fullName evidence="3">NUDIX domain-containing protein</fullName>
    </submittedName>
</protein>
<dbReference type="Gene3D" id="3.90.79.10">
    <property type="entry name" value="Nucleoside Triphosphate Pyrophosphohydrolase"/>
    <property type="match status" value="1"/>
</dbReference>
<evidence type="ECO:0000259" key="2">
    <source>
        <dbReference type="PROSITE" id="PS51462"/>
    </source>
</evidence>
<dbReference type="InterPro" id="IPR020476">
    <property type="entry name" value="Nudix_hydrolase"/>
</dbReference>
<dbReference type="GO" id="GO:0016787">
    <property type="term" value="F:hydrolase activity"/>
    <property type="evidence" value="ECO:0007669"/>
    <property type="project" value="UniProtKB-KW"/>
</dbReference>
<accession>A0AAW4J5B4</accession>
<proteinExistence type="predicted"/>
<keyword evidence="1" id="KW-0378">Hydrolase</keyword>
<dbReference type="InterPro" id="IPR000086">
    <property type="entry name" value="NUDIX_hydrolase_dom"/>
</dbReference>
<feature type="domain" description="Nudix hydrolase" evidence="2">
    <location>
        <begin position="8"/>
        <end position="142"/>
    </location>
</feature>
<dbReference type="PANTHER" id="PTHR16099:SF5">
    <property type="entry name" value="NUCLEOTIDE TRIPHOSPHATE DIPHOSPHATASE NUDT15"/>
    <property type="match status" value="1"/>
</dbReference>
<comment type="caution">
    <text evidence="3">The sequence shown here is derived from an EMBL/GenBank/DDBJ whole genome shotgun (WGS) entry which is preliminary data.</text>
</comment>
<dbReference type="PANTHER" id="PTHR16099">
    <property type="entry name" value="8-OXO-DGTP DIPHOSPHATES NUDT15"/>
    <property type="match status" value="1"/>
</dbReference>
<dbReference type="SUPFAM" id="SSF55811">
    <property type="entry name" value="Nudix"/>
    <property type="match status" value="1"/>
</dbReference>
<dbReference type="EMBL" id="JAGFOT010000007">
    <property type="protein sequence ID" value="MBO3658082.1"/>
    <property type="molecule type" value="Genomic_DNA"/>
</dbReference>
<evidence type="ECO:0000256" key="1">
    <source>
        <dbReference type="ARBA" id="ARBA00022801"/>
    </source>
</evidence>
<gene>
    <name evidence="3" type="ORF">J5N55_08285</name>
</gene>
<dbReference type="RefSeq" id="WP_208464254.1">
    <property type="nucleotide sequence ID" value="NZ_JAGFOT010000007.1"/>
</dbReference>
<evidence type="ECO:0000313" key="4">
    <source>
        <dbReference type="Proteomes" id="UP000670925"/>
    </source>
</evidence>
<dbReference type="AlphaFoldDB" id="A0AAW4J5B4"/>